<keyword evidence="2" id="KW-0238">DNA-binding</keyword>
<dbReference type="PROSITE" id="PS50110">
    <property type="entry name" value="RESPONSE_REGULATORY"/>
    <property type="match status" value="1"/>
</dbReference>
<feature type="domain" description="HTH luxR-type" evidence="4">
    <location>
        <begin position="160"/>
        <end position="225"/>
    </location>
</feature>
<dbReference type="Proteomes" id="UP000019063">
    <property type="component" value="Unassembled WGS sequence"/>
</dbReference>
<dbReference type="InterPro" id="IPR016032">
    <property type="entry name" value="Sig_transdc_resp-reg_C-effctor"/>
</dbReference>
<dbReference type="Gene3D" id="1.10.10.10">
    <property type="entry name" value="Winged helix-like DNA-binding domain superfamily/Winged helix DNA-binding domain"/>
    <property type="match status" value="1"/>
</dbReference>
<keyword evidence="1 3" id="KW-0597">Phosphoprotein</keyword>
<dbReference type="InterPro" id="IPR000792">
    <property type="entry name" value="Tscrpt_reg_LuxR_C"/>
</dbReference>
<comment type="caution">
    <text evidence="6">The sequence shown here is derived from an EMBL/GenBank/DDBJ whole genome shotgun (WGS) entry which is preliminary data.</text>
</comment>
<dbReference type="PROSITE" id="PS50043">
    <property type="entry name" value="HTH_LUXR_2"/>
    <property type="match status" value="1"/>
</dbReference>
<dbReference type="SUPFAM" id="SSF52172">
    <property type="entry name" value="CheY-like"/>
    <property type="match status" value="1"/>
</dbReference>
<dbReference type="GO" id="GO:0000160">
    <property type="term" value="P:phosphorelay signal transduction system"/>
    <property type="evidence" value="ECO:0007669"/>
    <property type="project" value="InterPro"/>
</dbReference>
<dbReference type="PANTHER" id="PTHR45566">
    <property type="entry name" value="HTH-TYPE TRANSCRIPTIONAL REGULATOR YHJB-RELATED"/>
    <property type="match status" value="1"/>
</dbReference>
<keyword evidence="7" id="KW-1185">Reference proteome</keyword>
<dbReference type="GO" id="GO:0006355">
    <property type="term" value="P:regulation of DNA-templated transcription"/>
    <property type="evidence" value="ECO:0007669"/>
    <property type="project" value="InterPro"/>
</dbReference>
<dbReference type="InterPro" id="IPR011006">
    <property type="entry name" value="CheY-like_superfamily"/>
</dbReference>
<dbReference type="SMART" id="SM00448">
    <property type="entry name" value="REC"/>
    <property type="match status" value="1"/>
</dbReference>
<dbReference type="PATRIC" id="fig|1317118.6.peg.862"/>
<organism evidence="6 7">
    <name type="scientific">Roseivivax marinus</name>
    <dbReference type="NCBI Taxonomy" id="1379903"/>
    <lineage>
        <taxon>Bacteria</taxon>
        <taxon>Pseudomonadati</taxon>
        <taxon>Pseudomonadota</taxon>
        <taxon>Alphaproteobacteria</taxon>
        <taxon>Rhodobacterales</taxon>
        <taxon>Roseobacteraceae</taxon>
        <taxon>Roseivivax</taxon>
    </lineage>
</organism>
<proteinExistence type="predicted"/>
<evidence type="ECO:0000256" key="1">
    <source>
        <dbReference type="ARBA" id="ARBA00022553"/>
    </source>
</evidence>
<evidence type="ECO:0000256" key="2">
    <source>
        <dbReference type="ARBA" id="ARBA00023125"/>
    </source>
</evidence>
<dbReference type="Pfam" id="PF00196">
    <property type="entry name" value="GerE"/>
    <property type="match status" value="1"/>
</dbReference>
<dbReference type="AlphaFoldDB" id="W4HPL2"/>
<dbReference type="InterPro" id="IPR058245">
    <property type="entry name" value="NreC/VraR/RcsB-like_REC"/>
</dbReference>
<dbReference type="eggNOG" id="COG2197">
    <property type="taxonomic scope" value="Bacteria"/>
</dbReference>
<dbReference type="CDD" id="cd17535">
    <property type="entry name" value="REC_NarL-like"/>
    <property type="match status" value="1"/>
</dbReference>
<feature type="domain" description="Response regulatory" evidence="5">
    <location>
        <begin position="24"/>
        <end position="140"/>
    </location>
</feature>
<dbReference type="InterPro" id="IPR036388">
    <property type="entry name" value="WH-like_DNA-bd_sf"/>
</dbReference>
<dbReference type="Gene3D" id="3.40.50.2300">
    <property type="match status" value="1"/>
</dbReference>
<gene>
    <name evidence="6" type="ORF">ATO8_04161</name>
</gene>
<dbReference type="PRINTS" id="PR00038">
    <property type="entry name" value="HTHLUXR"/>
</dbReference>
<evidence type="ECO:0000256" key="3">
    <source>
        <dbReference type="PROSITE-ProRule" id="PRU00169"/>
    </source>
</evidence>
<evidence type="ECO:0000313" key="6">
    <source>
        <dbReference type="EMBL" id="ETW14056.1"/>
    </source>
</evidence>
<dbReference type="CDD" id="cd06170">
    <property type="entry name" value="LuxR_C_like"/>
    <property type="match status" value="1"/>
</dbReference>
<protein>
    <submittedName>
        <fullName evidence="6">Two component LuxR family transcriptional regulator</fullName>
    </submittedName>
</protein>
<evidence type="ECO:0000313" key="7">
    <source>
        <dbReference type="Proteomes" id="UP000019063"/>
    </source>
</evidence>
<feature type="modified residue" description="4-aspartylphosphate" evidence="3">
    <location>
        <position position="75"/>
    </location>
</feature>
<dbReference type="PANTHER" id="PTHR45566:SF2">
    <property type="entry name" value="NARL SUBFAMILY"/>
    <property type="match status" value="1"/>
</dbReference>
<evidence type="ECO:0000259" key="5">
    <source>
        <dbReference type="PROSITE" id="PS50110"/>
    </source>
</evidence>
<sequence length="227" mass="24646">MDNRLETATGRARSEAAESGSMLRILIADDHDLLRDTLVTYLQREGDIATETAPDLAGVVAILDAGTPFDLVLLDYSMPGMNGLDGLERVMAMPGRHRVALISGTANRETAQKALSAGAAGFLPKTLTARTLVNAVRFMSMGEQYLPLGFMNAQEEVEAAHPLTQSLSRRELEVLEGLTHGKSNKEIARDLDIREPTVKLHVKTLYRKIGAANRTQAAMMAKEAGLF</sequence>
<reference evidence="6 7" key="1">
    <citation type="journal article" date="2014" name="Antonie Van Leeuwenhoek">
        <title>Roseivivax atlanticus sp. nov., isolated from surface seawater of the Atlantic Ocean.</title>
        <authorList>
            <person name="Li G."/>
            <person name="Lai Q."/>
            <person name="Liu X."/>
            <person name="Sun F."/>
            <person name="Shao Z."/>
        </authorList>
    </citation>
    <scope>NUCLEOTIDE SEQUENCE [LARGE SCALE GENOMIC DNA]</scope>
    <source>
        <strain evidence="6 7">22II-s10s</strain>
    </source>
</reference>
<dbReference type="Pfam" id="PF00072">
    <property type="entry name" value="Response_reg"/>
    <property type="match status" value="1"/>
</dbReference>
<dbReference type="InterPro" id="IPR001789">
    <property type="entry name" value="Sig_transdc_resp-reg_receiver"/>
</dbReference>
<evidence type="ECO:0000259" key="4">
    <source>
        <dbReference type="PROSITE" id="PS50043"/>
    </source>
</evidence>
<dbReference type="InterPro" id="IPR051015">
    <property type="entry name" value="EvgA-like"/>
</dbReference>
<dbReference type="SUPFAM" id="SSF46894">
    <property type="entry name" value="C-terminal effector domain of the bipartite response regulators"/>
    <property type="match status" value="1"/>
</dbReference>
<name>W4HPL2_9RHOB</name>
<dbReference type="SMART" id="SM00421">
    <property type="entry name" value="HTH_LUXR"/>
    <property type="match status" value="1"/>
</dbReference>
<dbReference type="EMBL" id="AQQW01000002">
    <property type="protein sequence ID" value="ETW14056.1"/>
    <property type="molecule type" value="Genomic_DNA"/>
</dbReference>
<dbReference type="STRING" id="1379903.ATO8_04161"/>
<dbReference type="GO" id="GO:0003677">
    <property type="term" value="F:DNA binding"/>
    <property type="evidence" value="ECO:0007669"/>
    <property type="project" value="UniProtKB-KW"/>
</dbReference>
<accession>W4HPL2</accession>